<keyword evidence="1" id="KW-1133">Transmembrane helix</keyword>
<proteinExistence type="predicted"/>
<name>A0ABU0AQS1_9BACI</name>
<organism evidence="2 3">
    <name type="scientific">Cytobacillus purgationiresistens</name>
    <dbReference type="NCBI Taxonomy" id="863449"/>
    <lineage>
        <taxon>Bacteria</taxon>
        <taxon>Bacillati</taxon>
        <taxon>Bacillota</taxon>
        <taxon>Bacilli</taxon>
        <taxon>Bacillales</taxon>
        <taxon>Bacillaceae</taxon>
        <taxon>Cytobacillus</taxon>
    </lineage>
</organism>
<keyword evidence="3" id="KW-1185">Reference proteome</keyword>
<feature type="transmembrane region" description="Helical" evidence="1">
    <location>
        <begin position="7"/>
        <end position="24"/>
    </location>
</feature>
<dbReference type="EMBL" id="JAUSUB010000043">
    <property type="protein sequence ID" value="MDQ0273565.1"/>
    <property type="molecule type" value="Genomic_DNA"/>
</dbReference>
<dbReference type="RefSeq" id="WP_307479833.1">
    <property type="nucleotide sequence ID" value="NZ_JAUSUB010000043.1"/>
</dbReference>
<sequence length="64" mass="7386">MKIRNFGNYLIILGLISSLVGLVYRLGYTDSSLFKYLHFVGIIMFAIGIFLDMILKTLIKNKER</sequence>
<accession>A0ABU0AQS1</accession>
<comment type="caution">
    <text evidence="2">The sequence shown here is derived from an EMBL/GenBank/DDBJ whole genome shotgun (WGS) entry which is preliminary data.</text>
</comment>
<gene>
    <name evidence="2" type="ORF">J2S17_005497</name>
</gene>
<evidence type="ECO:0000256" key="1">
    <source>
        <dbReference type="SAM" id="Phobius"/>
    </source>
</evidence>
<evidence type="ECO:0000313" key="2">
    <source>
        <dbReference type="EMBL" id="MDQ0273565.1"/>
    </source>
</evidence>
<evidence type="ECO:0000313" key="3">
    <source>
        <dbReference type="Proteomes" id="UP001238088"/>
    </source>
</evidence>
<feature type="transmembrane region" description="Helical" evidence="1">
    <location>
        <begin position="36"/>
        <end position="55"/>
    </location>
</feature>
<keyword evidence="1" id="KW-0812">Transmembrane</keyword>
<protein>
    <submittedName>
        <fullName evidence="2">Membrane protein</fullName>
    </submittedName>
</protein>
<keyword evidence="1" id="KW-0472">Membrane</keyword>
<reference evidence="2 3" key="1">
    <citation type="submission" date="2023-07" db="EMBL/GenBank/DDBJ databases">
        <title>Genomic Encyclopedia of Type Strains, Phase IV (KMG-IV): sequencing the most valuable type-strain genomes for metagenomic binning, comparative biology and taxonomic classification.</title>
        <authorList>
            <person name="Goeker M."/>
        </authorList>
    </citation>
    <scope>NUCLEOTIDE SEQUENCE [LARGE SCALE GENOMIC DNA]</scope>
    <source>
        <strain evidence="2 3">DSM 23494</strain>
    </source>
</reference>
<dbReference type="Proteomes" id="UP001238088">
    <property type="component" value="Unassembled WGS sequence"/>
</dbReference>